<proteinExistence type="predicted"/>
<evidence type="ECO:0000313" key="1">
    <source>
        <dbReference type="EMBL" id="MBY12844.1"/>
    </source>
</evidence>
<dbReference type="EMBL" id="GGMR01000225">
    <property type="protein sequence ID" value="MBY12844.1"/>
    <property type="molecule type" value="Transcribed_RNA"/>
</dbReference>
<sequence>MFGCPVRLGVASVGFPLNEPANLNKEEDIEDIDNIINIRQEGDIDNIFNGVQLDNNEQLINIRQDEILNERQLSAKCLENQAKKMIKKSNRKFEELEVGVNVRVSIPDVDRARGSPRNLLAVIVSIEDNMYKLGTENGFLKHLYTRTEIFPCKEKFILLEKVLKMSAEKEITLREAAGVSSIMGTQGFHRCHCKTNKCTCRSANRICTSKCHGSLPCENK</sequence>
<dbReference type="AlphaFoldDB" id="A0A2S2N6K7"/>
<gene>
    <name evidence="1" type="ORF">g.4281</name>
</gene>
<accession>A0A2S2N6K7</accession>
<evidence type="ECO:0008006" key="2">
    <source>
        <dbReference type="Google" id="ProtNLM"/>
    </source>
</evidence>
<reference evidence="1" key="1">
    <citation type="submission" date="2018-04" db="EMBL/GenBank/DDBJ databases">
        <title>Transcriptome of Schizaphis graminum biotype I.</title>
        <authorList>
            <person name="Scully E.D."/>
            <person name="Geib S.M."/>
            <person name="Palmer N.A."/>
            <person name="Koch K."/>
            <person name="Bradshaw J."/>
            <person name="Heng-Moss T."/>
            <person name="Sarath G."/>
        </authorList>
    </citation>
    <scope>NUCLEOTIDE SEQUENCE</scope>
</reference>
<name>A0A2S2N6K7_SCHGA</name>
<organism evidence="1">
    <name type="scientific">Schizaphis graminum</name>
    <name type="common">Green bug aphid</name>
    <dbReference type="NCBI Taxonomy" id="13262"/>
    <lineage>
        <taxon>Eukaryota</taxon>
        <taxon>Metazoa</taxon>
        <taxon>Ecdysozoa</taxon>
        <taxon>Arthropoda</taxon>
        <taxon>Hexapoda</taxon>
        <taxon>Insecta</taxon>
        <taxon>Pterygota</taxon>
        <taxon>Neoptera</taxon>
        <taxon>Paraneoptera</taxon>
        <taxon>Hemiptera</taxon>
        <taxon>Sternorrhyncha</taxon>
        <taxon>Aphidomorpha</taxon>
        <taxon>Aphidoidea</taxon>
        <taxon>Aphididae</taxon>
        <taxon>Aphidini</taxon>
        <taxon>Schizaphis</taxon>
    </lineage>
</organism>
<protein>
    <recommendedName>
        <fullName evidence="2">KRAB-A domain-containing protein 2</fullName>
    </recommendedName>
</protein>